<keyword evidence="3" id="KW-1185">Reference proteome</keyword>
<dbReference type="Proteomes" id="UP001551176">
    <property type="component" value="Unassembled WGS sequence"/>
</dbReference>
<dbReference type="EMBL" id="JBEYXV010000010">
    <property type="protein sequence ID" value="MEU6823026.1"/>
    <property type="molecule type" value="Genomic_DNA"/>
</dbReference>
<sequence>MSLPEPALLFLVPLVFVLALFFGFLAALRGLRGEQRIIAFRTFVRALRR</sequence>
<reference evidence="2 3" key="1">
    <citation type="submission" date="2024-06" db="EMBL/GenBank/DDBJ databases">
        <title>The Natural Products Discovery Center: Release of the First 8490 Sequenced Strains for Exploring Actinobacteria Biosynthetic Diversity.</title>
        <authorList>
            <person name="Kalkreuter E."/>
            <person name="Kautsar S.A."/>
            <person name="Yang D."/>
            <person name="Bader C.D."/>
            <person name="Teijaro C.N."/>
            <person name="Fluegel L."/>
            <person name="Davis C.M."/>
            <person name="Simpson J.R."/>
            <person name="Lauterbach L."/>
            <person name="Steele A.D."/>
            <person name="Gui C."/>
            <person name="Meng S."/>
            <person name="Li G."/>
            <person name="Viehrig K."/>
            <person name="Ye F."/>
            <person name="Su P."/>
            <person name="Kiefer A.F."/>
            <person name="Nichols A."/>
            <person name="Cepeda A.J."/>
            <person name="Yan W."/>
            <person name="Fan B."/>
            <person name="Jiang Y."/>
            <person name="Adhikari A."/>
            <person name="Zheng C.-J."/>
            <person name="Schuster L."/>
            <person name="Cowan T.M."/>
            <person name="Smanski M.J."/>
            <person name="Chevrette M.G."/>
            <person name="De Carvalho L.P.S."/>
            <person name="Shen B."/>
        </authorList>
    </citation>
    <scope>NUCLEOTIDE SEQUENCE [LARGE SCALE GENOMIC DNA]</scope>
    <source>
        <strain evidence="2 3">NPDC046838</strain>
    </source>
</reference>
<evidence type="ECO:0000256" key="1">
    <source>
        <dbReference type="SAM" id="Phobius"/>
    </source>
</evidence>
<name>A0ABV3BPT1_9ACTN</name>
<proteinExistence type="predicted"/>
<keyword evidence="1" id="KW-0472">Membrane</keyword>
<keyword evidence="1" id="KW-1133">Transmembrane helix</keyword>
<feature type="transmembrane region" description="Helical" evidence="1">
    <location>
        <begin position="6"/>
        <end position="28"/>
    </location>
</feature>
<comment type="caution">
    <text evidence="2">The sequence shown here is derived from an EMBL/GenBank/DDBJ whole genome shotgun (WGS) entry which is preliminary data.</text>
</comment>
<evidence type="ECO:0000313" key="2">
    <source>
        <dbReference type="EMBL" id="MEU6823026.1"/>
    </source>
</evidence>
<dbReference type="RefSeq" id="WP_359351004.1">
    <property type="nucleotide sequence ID" value="NZ_JBEYXV010000010.1"/>
</dbReference>
<organism evidence="2 3">
    <name type="scientific">Streptomyces atriruber</name>
    <dbReference type="NCBI Taxonomy" id="545121"/>
    <lineage>
        <taxon>Bacteria</taxon>
        <taxon>Bacillati</taxon>
        <taxon>Actinomycetota</taxon>
        <taxon>Actinomycetes</taxon>
        <taxon>Kitasatosporales</taxon>
        <taxon>Streptomycetaceae</taxon>
        <taxon>Streptomyces</taxon>
    </lineage>
</organism>
<protein>
    <submittedName>
        <fullName evidence="2">Uncharacterized protein</fullName>
    </submittedName>
</protein>
<evidence type="ECO:0000313" key="3">
    <source>
        <dbReference type="Proteomes" id="UP001551176"/>
    </source>
</evidence>
<accession>A0ABV3BPT1</accession>
<keyword evidence="1" id="KW-0812">Transmembrane</keyword>
<gene>
    <name evidence="2" type="ORF">ABZ921_20545</name>
</gene>